<dbReference type="AlphaFoldDB" id="A0A139XVB9"/>
<evidence type="ECO:0000256" key="1">
    <source>
        <dbReference type="SAM" id="MobiDB-lite"/>
    </source>
</evidence>
<accession>A0A139XVB9</accession>
<sequence length="105" mass="11234">MRDLKNPKPEQNAEAENSLKLKSGTLQQAPFTVYFACDPKSPAGGGTAGRVEASDPKKSCLVQVSVFSQQPTPVPDSRRSVYSCFPDVCVVLQSCALSVCAVLRT</sequence>
<proteinExistence type="predicted"/>
<evidence type="ECO:0000313" key="2">
    <source>
        <dbReference type="EMBL" id="KYF42743.1"/>
    </source>
</evidence>
<reference evidence="2 3" key="1">
    <citation type="journal article" date="2016" name="Nat. Commun.">
        <title>Local admixture of amplified and diversified secreted pathogenesis determinants shapes mosaic Toxoplasma gondii genomes.</title>
        <authorList>
            <person name="Lorenzi H."/>
            <person name="Khan A."/>
            <person name="Behnke M.S."/>
            <person name="Namasivayam S."/>
            <person name="Swapna L.S."/>
            <person name="Hadjithomas M."/>
            <person name="Karamycheva S."/>
            <person name="Pinney D."/>
            <person name="Brunk B.P."/>
            <person name="Ajioka J.W."/>
            <person name="Ajzenberg D."/>
            <person name="Boothroyd J.C."/>
            <person name="Boyle J.P."/>
            <person name="Darde M.L."/>
            <person name="Diaz-Miranda M.A."/>
            <person name="Dubey J.P."/>
            <person name="Fritz H.M."/>
            <person name="Gennari S.M."/>
            <person name="Gregory B.D."/>
            <person name="Kim K."/>
            <person name="Saeij J.P."/>
            <person name="Su C."/>
            <person name="White M.W."/>
            <person name="Zhu X.Q."/>
            <person name="Howe D.K."/>
            <person name="Rosenthal B.M."/>
            <person name="Grigg M.E."/>
            <person name="Parkinson J."/>
            <person name="Liu L."/>
            <person name="Kissinger J.C."/>
            <person name="Roos D.S."/>
            <person name="Sibley L.D."/>
        </authorList>
    </citation>
    <scope>NUCLEOTIDE SEQUENCE [LARGE SCALE GENOMIC DNA]</scope>
    <source>
        <strain evidence="2 3">ARI</strain>
    </source>
</reference>
<name>A0A139XVB9_TOXGO</name>
<organism evidence="2 3">
    <name type="scientific">Toxoplasma gondii ARI</name>
    <dbReference type="NCBI Taxonomy" id="1074872"/>
    <lineage>
        <taxon>Eukaryota</taxon>
        <taxon>Sar</taxon>
        <taxon>Alveolata</taxon>
        <taxon>Apicomplexa</taxon>
        <taxon>Conoidasida</taxon>
        <taxon>Coccidia</taxon>
        <taxon>Eucoccidiorida</taxon>
        <taxon>Eimeriorina</taxon>
        <taxon>Sarcocystidae</taxon>
        <taxon>Toxoplasma</taxon>
    </lineage>
</organism>
<dbReference type="EMBL" id="AGQS02004867">
    <property type="protein sequence ID" value="KYF42743.1"/>
    <property type="molecule type" value="Genomic_DNA"/>
</dbReference>
<dbReference type="Proteomes" id="UP000074247">
    <property type="component" value="Unassembled WGS sequence"/>
</dbReference>
<feature type="region of interest" description="Disordered" evidence="1">
    <location>
        <begin position="1"/>
        <end position="22"/>
    </location>
</feature>
<gene>
    <name evidence="2" type="ORF">TGARI_370460</name>
</gene>
<dbReference type="Gene3D" id="2.60.40.1320">
    <property type="entry name" value="SRS domain"/>
    <property type="match status" value="1"/>
</dbReference>
<dbReference type="InterPro" id="IPR036755">
    <property type="entry name" value="SRS_dom_sf"/>
</dbReference>
<comment type="caution">
    <text evidence="2">The sequence shown here is derived from an EMBL/GenBank/DDBJ whole genome shotgun (WGS) entry which is preliminary data.</text>
</comment>
<protein>
    <submittedName>
        <fullName evidence="2">SRS domain protein</fullName>
    </submittedName>
</protein>
<dbReference type="VEuPathDB" id="ToxoDB:TGARI_370460"/>
<evidence type="ECO:0000313" key="3">
    <source>
        <dbReference type="Proteomes" id="UP000074247"/>
    </source>
</evidence>